<dbReference type="InterPro" id="IPR050490">
    <property type="entry name" value="Bact_solute-bd_prot1"/>
</dbReference>
<feature type="chain" id="PRO_5046079185" evidence="1">
    <location>
        <begin position="25"/>
        <end position="442"/>
    </location>
</feature>
<keyword evidence="3" id="KW-1185">Reference proteome</keyword>
<dbReference type="PANTHER" id="PTHR43649">
    <property type="entry name" value="ARABINOSE-BINDING PROTEIN-RELATED"/>
    <property type="match status" value="1"/>
</dbReference>
<proteinExistence type="predicted"/>
<feature type="signal peptide" evidence="1">
    <location>
        <begin position="1"/>
        <end position="24"/>
    </location>
</feature>
<gene>
    <name evidence="2" type="ORF">RQC66_33180</name>
</gene>
<evidence type="ECO:0000256" key="1">
    <source>
        <dbReference type="SAM" id="SignalP"/>
    </source>
</evidence>
<keyword evidence="1" id="KW-0732">Signal</keyword>
<reference evidence="3" key="1">
    <citation type="submission" date="2023-07" db="EMBL/GenBank/DDBJ databases">
        <title>Draft genome sequence of the endophytic actinobacterium Streptomyces justiciae WPN32, a potential antibiotic producer.</title>
        <authorList>
            <person name="Yasawong M."/>
            <person name="Pana W."/>
            <person name="Ganta P."/>
            <person name="Santapan N."/>
            <person name="Songngamsuk T."/>
            <person name="Phatcharaharikarn M."/>
            <person name="Kerdtoob S."/>
            <person name="Nantapong N."/>
        </authorList>
    </citation>
    <scope>NUCLEOTIDE SEQUENCE [LARGE SCALE GENOMIC DNA]</scope>
    <source>
        <strain evidence="3">WPN32</strain>
    </source>
</reference>
<organism evidence="2 3">
    <name type="scientific">Streptomyces justiciae</name>
    <dbReference type="NCBI Taxonomy" id="2780140"/>
    <lineage>
        <taxon>Bacteria</taxon>
        <taxon>Bacillati</taxon>
        <taxon>Actinomycetota</taxon>
        <taxon>Actinomycetes</taxon>
        <taxon>Kitasatosporales</taxon>
        <taxon>Streptomycetaceae</taxon>
        <taxon>Streptomyces</taxon>
    </lineage>
</organism>
<dbReference type="PROSITE" id="PS51257">
    <property type="entry name" value="PROKAR_LIPOPROTEIN"/>
    <property type="match status" value="1"/>
</dbReference>
<evidence type="ECO:0000313" key="2">
    <source>
        <dbReference type="EMBL" id="MDT7845580.1"/>
    </source>
</evidence>
<protein>
    <submittedName>
        <fullName evidence="2">Extracellular solute-binding protein</fullName>
    </submittedName>
</protein>
<dbReference type="EMBL" id="JAVTLL010000027">
    <property type="protein sequence ID" value="MDT7845580.1"/>
    <property type="molecule type" value="Genomic_DNA"/>
</dbReference>
<dbReference type="SUPFAM" id="SSF53850">
    <property type="entry name" value="Periplasmic binding protein-like II"/>
    <property type="match status" value="1"/>
</dbReference>
<dbReference type="Gene3D" id="3.40.190.10">
    <property type="entry name" value="Periplasmic binding protein-like II"/>
    <property type="match status" value="2"/>
</dbReference>
<accession>A0ABU3M257</accession>
<dbReference type="Pfam" id="PF01547">
    <property type="entry name" value="SBP_bac_1"/>
    <property type="match status" value="1"/>
</dbReference>
<dbReference type="RefSeq" id="WP_314205734.1">
    <property type="nucleotide sequence ID" value="NZ_JAVTLL010000027.1"/>
</dbReference>
<comment type="caution">
    <text evidence="2">The sequence shown here is derived from an EMBL/GenBank/DDBJ whole genome shotgun (WGS) entry which is preliminary data.</text>
</comment>
<dbReference type="Proteomes" id="UP001257948">
    <property type="component" value="Unassembled WGS sequence"/>
</dbReference>
<sequence>MPRSARRTSLFATALAITVTTVTACAGGDTATQSGKAAATEGPAPKGVTLTLWHNTADSPALLNLYKAYEKKSGNTIKLVDIPADSFPSTVQTKWATGARPDILEWHGNQTDALSLNVAANMLDLSKLSFVRKEADLAKVSGSVGGKTYAATIGALSVSGIFYNKQVFAQAGLEPPENYDDLAADCKTLKAKAPDVAPLFEAGGSQWPPQILSAFNYLAESNDNQAYDASILDGKAKLSDADGPFVAALTAYDKLRRAGCFNSDRTTAKWEDQMKAVLEGKAAMVAQNSDSIGLLNADANGDTAEVDASVGFVGVSATKPVATYAPSPLGTYYVPSTGDSQKERAAVDFIEFATGAGYADYIKEAKIIPTLSGATTPELQGLLQDVKKAYDQGATLSFNSEIPGFGNFGPESSKLLAAQESPQQVAEKMQAYYRQAAAAAKQ</sequence>
<name>A0ABU3M257_9ACTN</name>
<evidence type="ECO:0000313" key="3">
    <source>
        <dbReference type="Proteomes" id="UP001257948"/>
    </source>
</evidence>
<dbReference type="InterPro" id="IPR006059">
    <property type="entry name" value="SBP"/>
</dbReference>